<keyword evidence="2" id="KW-1133">Transmembrane helix</keyword>
<keyword evidence="4" id="KW-0482">Metalloprotease</keyword>
<keyword evidence="2" id="KW-0812">Transmembrane</keyword>
<keyword evidence="4" id="KW-0614">Plasmid</keyword>
<keyword evidence="2" id="KW-0472">Membrane</keyword>
<name>A0A974VZ99_9NOCA</name>
<feature type="transmembrane region" description="Helical" evidence="2">
    <location>
        <begin position="29"/>
        <end position="50"/>
    </location>
</feature>
<evidence type="ECO:0000313" key="4">
    <source>
        <dbReference type="EMBL" id="QSE87812.1"/>
    </source>
</evidence>
<evidence type="ECO:0000256" key="1">
    <source>
        <dbReference type="SAM" id="MobiDB-lite"/>
    </source>
</evidence>
<evidence type="ECO:0000256" key="2">
    <source>
        <dbReference type="SAM" id="Phobius"/>
    </source>
</evidence>
<keyword evidence="5" id="KW-1185">Reference proteome</keyword>
<keyword evidence="4" id="KW-0378">Hydrolase</keyword>
<dbReference type="Pfam" id="PF02517">
    <property type="entry name" value="Rce1-like"/>
    <property type="match status" value="1"/>
</dbReference>
<keyword evidence="4" id="KW-0645">Protease</keyword>
<proteinExistence type="predicted"/>
<feature type="compositionally biased region" description="Basic and acidic residues" evidence="1">
    <location>
        <begin position="154"/>
        <end position="164"/>
    </location>
</feature>
<reference evidence="4 5" key="2">
    <citation type="journal article" date="2022" name="Arch. Microbiol.">
        <title>Rhodococcus pseudokoreensis sp. nov. isolated from the rhizosphere of young M26 apple rootstocks.</title>
        <authorList>
            <person name="Kampfer P."/>
            <person name="Glaeser S.P."/>
            <person name="Blom J."/>
            <person name="Wolf J."/>
            <person name="Benning S."/>
            <person name="Schloter M."/>
            <person name="Neumann-Schaal M."/>
        </authorList>
    </citation>
    <scope>NUCLEOTIDE SEQUENCE [LARGE SCALE GENOMIC DNA]</scope>
    <source>
        <strain evidence="4 5">R79</strain>
    </source>
</reference>
<reference evidence="4 5" key="1">
    <citation type="journal article" date="2021" name="Microbiol. Resour. Announc.">
        <title>Complete Genome Sequences of Two Rhodococcus sp. Strains with Large and Linear Chromosomes, Isolated from Apple Rhizosphere.</title>
        <authorList>
            <person name="Benning S."/>
            <person name="Brugnone N."/>
            <person name="Siani R."/>
            <person name="Kublik S."/>
            <person name="Schloter M."/>
            <person name="Rad V."/>
        </authorList>
    </citation>
    <scope>NUCLEOTIDE SEQUENCE [LARGE SCALE GENOMIC DNA]</scope>
    <source>
        <strain evidence="4 5">R79</strain>
    </source>
</reference>
<dbReference type="EMBL" id="CP070616">
    <property type="protein sequence ID" value="QSE87812.1"/>
    <property type="molecule type" value="Genomic_DNA"/>
</dbReference>
<feature type="domain" description="CAAX prenyl protease 2/Lysostaphin resistance protein A-like" evidence="3">
    <location>
        <begin position="14"/>
        <end position="67"/>
    </location>
</feature>
<feature type="transmembrane region" description="Helical" evidence="2">
    <location>
        <begin position="78"/>
        <end position="102"/>
    </location>
</feature>
<dbReference type="GO" id="GO:0008237">
    <property type="term" value="F:metallopeptidase activity"/>
    <property type="evidence" value="ECO:0007669"/>
    <property type="project" value="UniProtKB-KW"/>
</dbReference>
<sequence length="164" mass="18533">MPVVLLIGRLPLPAIIILAGTMRGLLHLYYGAGGFVWALVWGSAAVWIYYRFRRLWWLIVMHGLWNAPGLLVDAEDALTLLGAALKIVISLGFAVWWVVLWYRVQPLLRRKVRWIDYRISAAVRSASPFGKRSRFCQALHPTDVGKGTPNGRSPRSERVGDRVV</sequence>
<organism evidence="4 5">
    <name type="scientific">Rhodococcus pseudokoreensis</name>
    <dbReference type="NCBI Taxonomy" id="2811421"/>
    <lineage>
        <taxon>Bacteria</taxon>
        <taxon>Bacillati</taxon>
        <taxon>Actinomycetota</taxon>
        <taxon>Actinomycetes</taxon>
        <taxon>Mycobacteriales</taxon>
        <taxon>Nocardiaceae</taxon>
        <taxon>Rhodococcus</taxon>
    </lineage>
</organism>
<accession>A0A974VZ99</accession>
<gene>
    <name evidence="4" type="ORF">JWS13_03880</name>
</gene>
<feature type="region of interest" description="Disordered" evidence="1">
    <location>
        <begin position="140"/>
        <end position="164"/>
    </location>
</feature>
<evidence type="ECO:0000259" key="3">
    <source>
        <dbReference type="Pfam" id="PF02517"/>
    </source>
</evidence>
<geneLocation type="plasmid" evidence="4 5">
    <name>unnamed3</name>
</geneLocation>
<dbReference type="Proteomes" id="UP000662986">
    <property type="component" value="Plasmid unnamed3"/>
</dbReference>
<evidence type="ECO:0000313" key="5">
    <source>
        <dbReference type="Proteomes" id="UP000662986"/>
    </source>
</evidence>
<feature type="transmembrane region" description="Helical" evidence="2">
    <location>
        <begin position="55"/>
        <end position="72"/>
    </location>
</feature>
<protein>
    <submittedName>
        <fullName evidence="4">CPBP family intramembrane metalloprotease</fullName>
    </submittedName>
</protein>
<dbReference type="InterPro" id="IPR003675">
    <property type="entry name" value="Rce1/LyrA-like_dom"/>
</dbReference>